<accession>A0A329QN53</accession>
<name>A0A329QN53_9BACL</name>
<evidence type="ECO:0000313" key="2">
    <source>
        <dbReference type="Proteomes" id="UP000250642"/>
    </source>
</evidence>
<evidence type="ECO:0008006" key="3">
    <source>
        <dbReference type="Google" id="ProtNLM"/>
    </source>
</evidence>
<gene>
    <name evidence="1" type="ORF">DC345_19790</name>
</gene>
<reference evidence="1 2" key="1">
    <citation type="submission" date="2018-04" db="EMBL/GenBank/DDBJ databases">
        <title>Paenibacillus taichungensis Genome sequencing and assembly.</title>
        <authorList>
            <person name="Xu J."/>
            <person name="Rensing C."/>
            <person name="Mazhar H.S."/>
        </authorList>
    </citation>
    <scope>NUCLEOTIDE SEQUENCE [LARGE SCALE GENOMIC DNA]</scope>
    <source>
        <strain evidence="1 2">NC1</strain>
    </source>
</reference>
<protein>
    <recommendedName>
        <fullName evidence="3">YolD-like protein</fullName>
    </recommendedName>
</protein>
<dbReference type="RefSeq" id="WP_113054523.1">
    <property type="nucleotide sequence ID" value="NZ_QEVW01000012.1"/>
</dbReference>
<dbReference type="AlphaFoldDB" id="A0A329QN53"/>
<organism evidence="1 2">
    <name type="scientific">Paenibacillus taichungensis</name>
    <dbReference type="NCBI Taxonomy" id="484184"/>
    <lineage>
        <taxon>Bacteria</taxon>
        <taxon>Bacillati</taxon>
        <taxon>Bacillota</taxon>
        <taxon>Bacilli</taxon>
        <taxon>Bacillales</taxon>
        <taxon>Paenibacillaceae</taxon>
        <taxon>Paenibacillus</taxon>
    </lineage>
</organism>
<comment type="caution">
    <text evidence="1">The sequence shown here is derived from an EMBL/GenBank/DDBJ whole genome shotgun (WGS) entry which is preliminary data.</text>
</comment>
<proteinExistence type="predicted"/>
<evidence type="ECO:0000313" key="1">
    <source>
        <dbReference type="EMBL" id="RAW13586.1"/>
    </source>
</evidence>
<sequence>MIKDLLLAENKGYSVCLVFDDNSKYIGKIELSSDKKRVKIKHQDGIEWVPLEEIEHCSLSVPFLDVEQ</sequence>
<dbReference type="Proteomes" id="UP000250642">
    <property type="component" value="Unassembled WGS sequence"/>
</dbReference>
<dbReference type="EMBL" id="QEVW01000012">
    <property type="protein sequence ID" value="RAW13586.1"/>
    <property type="molecule type" value="Genomic_DNA"/>
</dbReference>